<keyword evidence="1" id="KW-0732">Signal</keyword>
<dbReference type="STRING" id="1121955.SAMN02745146_0896"/>
<evidence type="ECO:0000313" key="3">
    <source>
        <dbReference type="Proteomes" id="UP000184418"/>
    </source>
</evidence>
<dbReference type="Proteomes" id="UP000184418">
    <property type="component" value="Unassembled WGS sequence"/>
</dbReference>
<evidence type="ECO:0000256" key="1">
    <source>
        <dbReference type="SAM" id="SignalP"/>
    </source>
</evidence>
<dbReference type="Pfam" id="PF14092">
    <property type="entry name" value="DUF4270"/>
    <property type="match status" value="1"/>
</dbReference>
<name>A0A1M6B7B5_9BACT</name>
<reference evidence="2 3" key="1">
    <citation type="submission" date="2016-11" db="EMBL/GenBank/DDBJ databases">
        <authorList>
            <person name="Jaros S."/>
            <person name="Januszkiewicz K."/>
            <person name="Wedrychowicz H."/>
        </authorList>
    </citation>
    <scope>NUCLEOTIDE SEQUENCE [LARGE SCALE GENOMIC DNA]</scope>
    <source>
        <strain evidence="2 3">DSM 21074</strain>
    </source>
</reference>
<accession>A0A1M6B7B5</accession>
<dbReference type="EMBL" id="FQYN01000001">
    <property type="protein sequence ID" value="SHI44478.1"/>
    <property type="molecule type" value="Genomic_DNA"/>
</dbReference>
<protein>
    <recommendedName>
        <fullName evidence="4">DUF4270 domain-containing protein</fullName>
    </recommendedName>
</protein>
<feature type="chain" id="PRO_5012703038" description="DUF4270 domain-containing protein" evidence="1">
    <location>
        <begin position="27"/>
        <end position="499"/>
    </location>
</feature>
<proteinExistence type="predicted"/>
<evidence type="ECO:0000313" key="2">
    <source>
        <dbReference type="EMBL" id="SHI44478.1"/>
    </source>
</evidence>
<organism evidence="2 3">
    <name type="scientific">Hymenobacter daecheongensis DSM 21074</name>
    <dbReference type="NCBI Taxonomy" id="1121955"/>
    <lineage>
        <taxon>Bacteria</taxon>
        <taxon>Pseudomonadati</taxon>
        <taxon>Bacteroidota</taxon>
        <taxon>Cytophagia</taxon>
        <taxon>Cytophagales</taxon>
        <taxon>Hymenobacteraceae</taxon>
        <taxon>Hymenobacter</taxon>
    </lineage>
</organism>
<keyword evidence="3" id="KW-1185">Reference proteome</keyword>
<gene>
    <name evidence="2" type="ORF">SAMN02745146_0896</name>
</gene>
<dbReference type="AlphaFoldDB" id="A0A1M6B7B5"/>
<feature type="signal peptide" evidence="1">
    <location>
        <begin position="1"/>
        <end position="26"/>
    </location>
</feature>
<evidence type="ECO:0008006" key="4">
    <source>
        <dbReference type="Google" id="ProtNLM"/>
    </source>
</evidence>
<sequence>MNWPASSAFRFASVPLFSAVLLFATAGCEDPNDLGVELPGTAPINTEYRDYPVTASTVLQTPVETLNSTHFLVGRLRDEKLGTTTAKAFLNLQIASIGTDSLPNQYLNPILDSVVVVAGFDQVYGSSAKPVSFDVYGLASSLDERSIFNSATTVPLLPSPIGEKRLSSLSRTKLEVRATGLKTKKDLAVDSTITVPVPDRTVRLKLYRKAAGTLPEIPSAFVQNLFTAIKDKATPFTQAKLNEAWKGIALQPSDNHSGSVVGFNRAFENRVLFYYHVVGGKKTPTPFSITFGNNGSANAPRAYTQIRSELTAPFDQLTDGTKSVLPTAPDQATYMQEGVGLGTKLEIPGLAELITNRQGLAINRAELIVPLKPETNLVFQAPKQAVLYELDATNKILQRTVNISPFERLVQSDGANQQGADAPATAAFIDQSRTTKYYSLTMTSYLQSYVYDALGGERPAALMLYPVVRYSPRSLGLTLNRAVLDAQNIKLRVYFSKLR</sequence>
<dbReference type="InterPro" id="IPR025366">
    <property type="entry name" value="DUF4270"/>
</dbReference>